<dbReference type="Gene3D" id="2.60.40.10">
    <property type="entry name" value="Immunoglobulins"/>
    <property type="match status" value="3"/>
</dbReference>
<evidence type="ECO:0000259" key="2">
    <source>
        <dbReference type="PROSITE" id="PS50853"/>
    </source>
</evidence>
<sequence>MQPFPEPERKPNVDEHDQVLVGCESDRFGASCEDSCGGGLEGCSSKEICTAYCSIDEAISNNSIAAIFRCSCAAGLKGARCDEVCSPGHYGSNCSLLCGFCKDHERCNRFTGECNNGCQAGYYPPFCQQELTHLRRGLTISSNSNTSFSGLILVAPSNVAGAGEVTMYELQYKEIQGGRWTSGAFGQIEPCRENPCSFVVDGLRPDTDLAVRALLLNDNMESFDNYLYLTTRTLGQRQVSGLTVTNVTARSLRVSWTSPADGPFCVMYGCDTMLACPGMRCDYSDGMLCDANKSVLLENLFPFTRYSITVAIDDQSETISAITLATVPDAEVSDLATRHITNVTAVVRWQNTDSCAQLNGPFSNYRWELYPWEDPKDRASNDLAIDAAPLRFGATNSLAVVFRDLKPLTWHMFRVNIINALGPNPRRWSLLPFKTLHTVPEAPREPAVYRNNGTSLWLRWQKPARPYGIITRYIVELQVTAKEKRKETASPNSHCVAKVDFICHTWNGLHPDTDYIIVIRAANEYGDEPGEPTTVHGSTRMGGRVRLKVGLGGIPV</sequence>
<feature type="domain" description="Fibronectin type-III" evidence="2">
    <location>
        <begin position="442"/>
        <end position="542"/>
    </location>
</feature>
<dbReference type="Proteomes" id="UP001075354">
    <property type="component" value="Chromosome 14"/>
</dbReference>
<dbReference type="PROSITE" id="PS00022">
    <property type="entry name" value="EGF_1"/>
    <property type="match status" value="1"/>
</dbReference>
<dbReference type="InterPro" id="IPR003961">
    <property type="entry name" value="FN3_dom"/>
</dbReference>
<reference evidence="3" key="1">
    <citation type="submission" date="2022-12" db="EMBL/GenBank/DDBJ databases">
        <title>Chromosome-level genome assembly of the bean flower thrips Megalurothrips usitatus.</title>
        <authorList>
            <person name="Ma L."/>
            <person name="Liu Q."/>
            <person name="Li H."/>
            <person name="Cai W."/>
        </authorList>
    </citation>
    <scope>NUCLEOTIDE SEQUENCE</scope>
    <source>
        <strain evidence="3">Cailab_2022a</strain>
    </source>
</reference>
<dbReference type="AlphaFoldDB" id="A0AAV7X966"/>
<evidence type="ECO:0000313" key="4">
    <source>
        <dbReference type="Proteomes" id="UP001075354"/>
    </source>
</evidence>
<dbReference type="InterPro" id="IPR000742">
    <property type="entry name" value="EGF"/>
</dbReference>
<dbReference type="InterPro" id="IPR013783">
    <property type="entry name" value="Ig-like_fold"/>
</dbReference>
<evidence type="ECO:0000256" key="1">
    <source>
        <dbReference type="ARBA" id="ARBA00022737"/>
    </source>
</evidence>
<dbReference type="Pfam" id="PF00041">
    <property type="entry name" value="fn3"/>
    <property type="match status" value="1"/>
</dbReference>
<comment type="caution">
    <text evidence="3">The sequence shown here is derived from an EMBL/GenBank/DDBJ whole genome shotgun (WGS) entry which is preliminary data.</text>
</comment>
<organism evidence="3 4">
    <name type="scientific">Megalurothrips usitatus</name>
    <name type="common">bean blossom thrips</name>
    <dbReference type="NCBI Taxonomy" id="439358"/>
    <lineage>
        <taxon>Eukaryota</taxon>
        <taxon>Metazoa</taxon>
        <taxon>Ecdysozoa</taxon>
        <taxon>Arthropoda</taxon>
        <taxon>Hexapoda</taxon>
        <taxon>Insecta</taxon>
        <taxon>Pterygota</taxon>
        <taxon>Neoptera</taxon>
        <taxon>Paraneoptera</taxon>
        <taxon>Thysanoptera</taxon>
        <taxon>Terebrantia</taxon>
        <taxon>Thripoidea</taxon>
        <taxon>Thripidae</taxon>
        <taxon>Megalurothrips</taxon>
    </lineage>
</organism>
<evidence type="ECO:0000313" key="3">
    <source>
        <dbReference type="EMBL" id="KAJ1520424.1"/>
    </source>
</evidence>
<dbReference type="InterPro" id="IPR036116">
    <property type="entry name" value="FN3_sf"/>
</dbReference>
<keyword evidence="1" id="KW-0677">Repeat</keyword>
<dbReference type="SUPFAM" id="SSF49265">
    <property type="entry name" value="Fibronectin type III"/>
    <property type="match status" value="3"/>
</dbReference>
<feature type="domain" description="Fibronectin type-III" evidence="2">
    <location>
        <begin position="331"/>
        <end position="438"/>
    </location>
</feature>
<dbReference type="PANTHER" id="PTHR46708:SF2">
    <property type="entry name" value="FIBRONECTIN TYPE-III DOMAIN-CONTAINING PROTEIN"/>
    <property type="match status" value="1"/>
</dbReference>
<feature type="domain" description="Fibronectin type-III" evidence="2">
    <location>
        <begin position="238"/>
        <end position="330"/>
    </location>
</feature>
<accession>A0AAV7X966</accession>
<proteinExistence type="predicted"/>
<keyword evidence="4" id="KW-1185">Reference proteome</keyword>
<name>A0AAV7X966_9NEOP</name>
<dbReference type="PANTHER" id="PTHR46708">
    <property type="entry name" value="TENASCIN"/>
    <property type="match status" value="1"/>
</dbReference>
<dbReference type="EMBL" id="JAPTSV010000014">
    <property type="protein sequence ID" value="KAJ1520424.1"/>
    <property type="molecule type" value="Genomic_DNA"/>
</dbReference>
<gene>
    <name evidence="3" type="ORF">ONE63_003556</name>
</gene>
<dbReference type="Gene3D" id="2.170.300.10">
    <property type="entry name" value="Tie2 ligand-binding domain superfamily"/>
    <property type="match status" value="1"/>
</dbReference>
<dbReference type="SMART" id="SM00060">
    <property type="entry name" value="FN3"/>
    <property type="match status" value="3"/>
</dbReference>
<dbReference type="InterPro" id="IPR050991">
    <property type="entry name" value="ECM_Regulatory_Proteins"/>
</dbReference>
<dbReference type="CDD" id="cd00063">
    <property type="entry name" value="FN3"/>
    <property type="match status" value="2"/>
</dbReference>
<dbReference type="PROSITE" id="PS50853">
    <property type="entry name" value="FN3"/>
    <property type="match status" value="3"/>
</dbReference>
<protein>
    <recommendedName>
        <fullName evidence="2">Fibronectin type-III domain-containing protein</fullName>
    </recommendedName>
</protein>